<organism evidence="1 2">
    <name type="scientific">Rubroshorea leprosula</name>
    <dbReference type="NCBI Taxonomy" id="152421"/>
    <lineage>
        <taxon>Eukaryota</taxon>
        <taxon>Viridiplantae</taxon>
        <taxon>Streptophyta</taxon>
        <taxon>Embryophyta</taxon>
        <taxon>Tracheophyta</taxon>
        <taxon>Spermatophyta</taxon>
        <taxon>Magnoliopsida</taxon>
        <taxon>eudicotyledons</taxon>
        <taxon>Gunneridae</taxon>
        <taxon>Pentapetalae</taxon>
        <taxon>rosids</taxon>
        <taxon>malvids</taxon>
        <taxon>Malvales</taxon>
        <taxon>Dipterocarpaceae</taxon>
        <taxon>Rubroshorea</taxon>
    </lineage>
</organism>
<dbReference type="AlphaFoldDB" id="A0AAV5JKP9"/>
<gene>
    <name evidence="1" type="ORF">SLEP1_g25960</name>
</gene>
<protein>
    <submittedName>
        <fullName evidence="1">Uncharacterized protein</fullName>
    </submittedName>
</protein>
<reference evidence="1 2" key="1">
    <citation type="journal article" date="2021" name="Commun. Biol.">
        <title>The genome of Shorea leprosula (Dipterocarpaceae) highlights the ecological relevance of drought in aseasonal tropical rainforests.</title>
        <authorList>
            <person name="Ng K.K.S."/>
            <person name="Kobayashi M.J."/>
            <person name="Fawcett J.A."/>
            <person name="Hatakeyama M."/>
            <person name="Paape T."/>
            <person name="Ng C.H."/>
            <person name="Ang C.C."/>
            <person name="Tnah L.H."/>
            <person name="Lee C.T."/>
            <person name="Nishiyama T."/>
            <person name="Sese J."/>
            <person name="O'Brien M.J."/>
            <person name="Copetti D."/>
            <person name="Mohd Noor M.I."/>
            <person name="Ong R.C."/>
            <person name="Putra M."/>
            <person name="Sireger I.Z."/>
            <person name="Indrioko S."/>
            <person name="Kosugi Y."/>
            <person name="Izuno A."/>
            <person name="Isagi Y."/>
            <person name="Lee S.L."/>
            <person name="Shimizu K.K."/>
        </authorList>
    </citation>
    <scope>NUCLEOTIDE SEQUENCE [LARGE SCALE GENOMIC DNA]</scope>
    <source>
        <strain evidence="1">214</strain>
    </source>
</reference>
<name>A0AAV5JKP9_9ROSI</name>
<dbReference type="EMBL" id="BPVZ01000042">
    <property type="protein sequence ID" value="GKV15158.1"/>
    <property type="molecule type" value="Genomic_DNA"/>
</dbReference>
<sequence>MGSYMVKHDSLSIKTPFEIFIRGESFDQQRIEEIFNCKHFSPSWTIAKSKGQA</sequence>
<dbReference type="Proteomes" id="UP001054252">
    <property type="component" value="Unassembled WGS sequence"/>
</dbReference>
<comment type="caution">
    <text evidence="1">The sequence shown here is derived from an EMBL/GenBank/DDBJ whole genome shotgun (WGS) entry which is preliminary data.</text>
</comment>
<proteinExistence type="predicted"/>
<evidence type="ECO:0000313" key="2">
    <source>
        <dbReference type="Proteomes" id="UP001054252"/>
    </source>
</evidence>
<accession>A0AAV5JKP9</accession>
<keyword evidence="2" id="KW-1185">Reference proteome</keyword>
<evidence type="ECO:0000313" key="1">
    <source>
        <dbReference type="EMBL" id="GKV15158.1"/>
    </source>
</evidence>